<evidence type="ECO:0000256" key="2">
    <source>
        <dbReference type="ARBA" id="ARBA00022747"/>
    </source>
</evidence>
<keyword evidence="6" id="KW-1185">Reference proteome</keyword>
<keyword evidence="2" id="KW-0680">Restriction system</keyword>
<dbReference type="SUPFAM" id="SSF116734">
    <property type="entry name" value="DNA methylase specificity domain"/>
    <property type="match status" value="2"/>
</dbReference>
<dbReference type="Gene3D" id="3.90.220.20">
    <property type="entry name" value="DNA methylase specificity domains"/>
    <property type="match status" value="2"/>
</dbReference>
<comment type="similarity">
    <text evidence="1">Belongs to the type-I restriction system S methylase family.</text>
</comment>
<dbReference type="InterPro" id="IPR000055">
    <property type="entry name" value="Restrct_endonuc_typeI_TRD"/>
</dbReference>
<dbReference type="REBASE" id="753422">
    <property type="entry name" value="S.Pma1ORF36110P"/>
</dbReference>
<protein>
    <recommendedName>
        <fullName evidence="4">Type I restriction modification DNA specificity domain-containing protein</fullName>
    </recommendedName>
</protein>
<dbReference type="Pfam" id="PF01420">
    <property type="entry name" value="Methylase_S"/>
    <property type="match status" value="2"/>
</dbReference>
<accession>A0AA48KU04</accession>
<dbReference type="PANTHER" id="PTHR30408:SF12">
    <property type="entry name" value="TYPE I RESTRICTION ENZYME MJAVIII SPECIFICITY SUBUNIT"/>
    <property type="match status" value="1"/>
</dbReference>
<dbReference type="PANTHER" id="PTHR30408">
    <property type="entry name" value="TYPE-1 RESTRICTION ENZYME ECOKI SPECIFICITY PROTEIN"/>
    <property type="match status" value="1"/>
</dbReference>
<dbReference type="RefSeq" id="WP_338294172.1">
    <property type="nucleotide sequence ID" value="NZ_AP027272.1"/>
</dbReference>
<proteinExistence type="inferred from homology"/>
<dbReference type="GO" id="GO:0009307">
    <property type="term" value="P:DNA restriction-modification system"/>
    <property type="evidence" value="ECO:0007669"/>
    <property type="project" value="UniProtKB-KW"/>
</dbReference>
<feature type="domain" description="Type I restriction modification DNA specificity" evidence="4">
    <location>
        <begin position="96"/>
        <end position="170"/>
    </location>
</feature>
<sequence length="382" mass="43338">MSWPKAKLSEVAPAKPLRKIGRIDEDHVLQITLDHIESESGRLLKRNYAPVSEAGSSTHWFDNRYVLYSKLRPYLNKVYLPDELGIGTTELVPMLPNDQVLDRKYLAYFLRSKTFVDWVSSQTAGAKMPRVSMKVFWDYEIPLPPLAEQERIAAILDKADAIRRKRQQTIQLADDFLRAVFLDMFGDPVTNPKGWDVKTFGELGTWASGGTPSRKNSDYFEGDINWYSARELNHRYLSGSIEKITDTALKNSAAKIFPEGSMLVGMYDTAAFKISILREPSASNQACANIIPGELLDIEWFYSFIEFSKETYLRQRRGVRQKNLNLGMIKDFELPLPPIEEQRKFKVIAEKLLNSKLLQVHSAGLAIASFSSLSQKAFSGGL</sequence>
<organism evidence="5 6">
    <name type="scientific">Planctobacterium marinum</name>
    <dbReference type="NCBI Taxonomy" id="1631968"/>
    <lineage>
        <taxon>Bacteria</taxon>
        <taxon>Pseudomonadati</taxon>
        <taxon>Pseudomonadota</taxon>
        <taxon>Gammaproteobacteria</taxon>
        <taxon>Alteromonadales</taxon>
        <taxon>Alteromonadaceae</taxon>
        <taxon>Planctobacterium</taxon>
    </lineage>
</organism>
<dbReference type="EMBL" id="AP027272">
    <property type="protein sequence ID" value="BDX08089.1"/>
    <property type="molecule type" value="Genomic_DNA"/>
</dbReference>
<dbReference type="AlphaFoldDB" id="A0AA48KU04"/>
<dbReference type="InterPro" id="IPR052021">
    <property type="entry name" value="Type-I_RS_S_subunit"/>
</dbReference>
<reference evidence="5" key="1">
    <citation type="submission" date="2023-01" db="EMBL/GenBank/DDBJ databases">
        <title>Complete genome sequence of Planctobacterium marinum strain Dej080120_11.</title>
        <authorList>
            <person name="Ueki S."/>
            <person name="Maruyama F."/>
        </authorList>
    </citation>
    <scope>NUCLEOTIDE SEQUENCE</scope>
    <source>
        <strain evidence="5">Dej080120_11</strain>
    </source>
</reference>
<dbReference type="Proteomes" id="UP001333710">
    <property type="component" value="Chromosome"/>
</dbReference>
<dbReference type="InterPro" id="IPR044946">
    <property type="entry name" value="Restrct_endonuc_typeI_TRD_sf"/>
</dbReference>
<feature type="domain" description="Type I restriction modification DNA specificity" evidence="4">
    <location>
        <begin position="192"/>
        <end position="344"/>
    </location>
</feature>
<evidence type="ECO:0000256" key="3">
    <source>
        <dbReference type="ARBA" id="ARBA00023125"/>
    </source>
</evidence>
<dbReference type="GO" id="GO:0003677">
    <property type="term" value="F:DNA binding"/>
    <property type="evidence" value="ECO:0007669"/>
    <property type="project" value="UniProtKB-KW"/>
</dbReference>
<evidence type="ECO:0000313" key="5">
    <source>
        <dbReference type="EMBL" id="BDX08089.1"/>
    </source>
</evidence>
<name>A0AA48KU04_9ALTE</name>
<evidence type="ECO:0000313" key="6">
    <source>
        <dbReference type="Proteomes" id="UP001333710"/>
    </source>
</evidence>
<evidence type="ECO:0000259" key="4">
    <source>
        <dbReference type="Pfam" id="PF01420"/>
    </source>
</evidence>
<dbReference type="KEGG" id="pmaw:MACH26_36100"/>
<keyword evidence="3" id="KW-0238">DNA-binding</keyword>
<evidence type="ECO:0000256" key="1">
    <source>
        <dbReference type="ARBA" id="ARBA00010923"/>
    </source>
</evidence>
<gene>
    <name evidence="5" type="ORF">MACH26_36100</name>
</gene>
<dbReference type="CDD" id="cd17515">
    <property type="entry name" value="RMtype1_S_MjaORF132P_Sau1132ORF3780P-TRD1-CR1_like"/>
    <property type="match status" value="1"/>
</dbReference>